<sequence>KQLNIDSASDSSSYSSSRPPFFPSFSTSFRSYSMESSLAYSTSEKSYSPQGSRGFTRNTTPESEASSELNGIPNAQISDRKMKSSRVVFFDSQNQPQPFYPPEYPQSGSVQTSMRHDLANAPRSVDAPNWRMGMGIGMGGGPGHRHYSSFSSSASGTEYMIMGSQVQDCQASSMGRNTNIDTSGFHGYCLDRGNGNYTRLIPADSLPPLIGIPAVQNGAEGLLVLPQPRGVDPQNLASSPVQPVAFRSPPSSPAPVSDALQRRIDQIIATSPNSPKKPKIYCDKWVHEGVCAFTQQGCKYKHEMPLDKATQHSLGLFHGFPAWWKKQQTEIRQQQQPQQPQQPQQLQGSGTEVYFDLRQQSQSGLSSPMIGDRALASSTRATPSWRRSEGGRNQGQMSAGSLARPGAGHRNSPGKSSIVISSTELKLISTTDSRPTYQQNMDSPTSSCVWGPIGPPSKQTPDPNPHSYQNMSAFATSNNFALLSSLDANTGEMDDGRRYESY</sequence>
<name>A0AAI9Z1C9_9PEZI</name>
<keyword evidence="1" id="KW-0862">Zinc</keyword>
<feature type="region of interest" description="Disordered" evidence="2">
    <location>
        <begin position="233"/>
        <end position="257"/>
    </location>
</feature>
<feature type="region of interest" description="Disordered" evidence="2">
    <location>
        <begin position="1"/>
        <end position="22"/>
    </location>
</feature>
<dbReference type="GO" id="GO:0008270">
    <property type="term" value="F:zinc ion binding"/>
    <property type="evidence" value="ECO:0007669"/>
    <property type="project" value="UniProtKB-KW"/>
</dbReference>
<feature type="compositionally biased region" description="Polar residues" evidence="2">
    <location>
        <begin position="457"/>
        <end position="466"/>
    </location>
</feature>
<feature type="zinc finger region" description="C3H1-type" evidence="1">
    <location>
        <begin position="276"/>
        <end position="305"/>
    </location>
</feature>
<keyword evidence="1" id="KW-0863">Zinc-finger</keyword>
<evidence type="ECO:0000256" key="2">
    <source>
        <dbReference type="SAM" id="MobiDB-lite"/>
    </source>
</evidence>
<feature type="domain" description="C3H1-type" evidence="3">
    <location>
        <begin position="276"/>
        <end position="305"/>
    </location>
</feature>
<dbReference type="PROSITE" id="PS50103">
    <property type="entry name" value="ZF_C3H1"/>
    <property type="match status" value="1"/>
</dbReference>
<evidence type="ECO:0000313" key="4">
    <source>
        <dbReference type="EMBL" id="KAK1530725.1"/>
    </source>
</evidence>
<feature type="region of interest" description="Disordered" evidence="2">
    <location>
        <begin position="361"/>
        <end position="418"/>
    </location>
</feature>
<feature type="non-terminal residue" evidence="4">
    <location>
        <position position="1"/>
    </location>
</feature>
<dbReference type="Proteomes" id="UP001240678">
    <property type="component" value="Unassembled WGS sequence"/>
</dbReference>
<evidence type="ECO:0000259" key="3">
    <source>
        <dbReference type="PROSITE" id="PS50103"/>
    </source>
</evidence>
<feature type="region of interest" description="Disordered" evidence="2">
    <location>
        <begin position="328"/>
        <end position="349"/>
    </location>
</feature>
<feature type="region of interest" description="Disordered" evidence="2">
    <location>
        <begin position="40"/>
        <end position="78"/>
    </location>
</feature>
<proteinExistence type="predicted"/>
<evidence type="ECO:0000313" key="5">
    <source>
        <dbReference type="Proteomes" id="UP001240678"/>
    </source>
</evidence>
<feature type="compositionally biased region" description="Low complexity" evidence="2">
    <location>
        <begin position="7"/>
        <end position="22"/>
    </location>
</feature>
<accession>A0AAI9Z1C9</accession>
<keyword evidence="5" id="KW-1185">Reference proteome</keyword>
<gene>
    <name evidence="4" type="ORF">CCOS01_05828</name>
</gene>
<dbReference type="RefSeq" id="XP_060315776.1">
    <property type="nucleotide sequence ID" value="XM_060454004.1"/>
</dbReference>
<reference evidence="4 5" key="1">
    <citation type="submission" date="2016-10" db="EMBL/GenBank/DDBJ databases">
        <title>The genome sequence of Colletotrichum fioriniae PJ7.</title>
        <authorList>
            <person name="Baroncelli R."/>
        </authorList>
    </citation>
    <scope>NUCLEOTIDE SEQUENCE [LARGE SCALE GENOMIC DNA]</scope>
    <source>
        <strain evidence="4 5">IMI 309622</strain>
    </source>
</reference>
<evidence type="ECO:0000256" key="1">
    <source>
        <dbReference type="PROSITE-ProRule" id="PRU00723"/>
    </source>
</evidence>
<feature type="compositionally biased region" description="Polar residues" evidence="2">
    <location>
        <begin position="434"/>
        <end position="448"/>
    </location>
</feature>
<keyword evidence="1" id="KW-0479">Metal-binding</keyword>
<dbReference type="AlphaFoldDB" id="A0AAI9Z1C9"/>
<dbReference type="EMBL" id="MOOE01000005">
    <property type="protein sequence ID" value="KAK1530725.1"/>
    <property type="molecule type" value="Genomic_DNA"/>
</dbReference>
<comment type="caution">
    <text evidence="4">The sequence shown here is derived from an EMBL/GenBank/DDBJ whole genome shotgun (WGS) entry which is preliminary data.</text>
</comment>
<dbReference type="InterPro" id="IPR000571">
    <property type="entry name" value="Znf_CCCH"/>
</dbReference>
<protein>
    <recommendedName>
        <fullName evidence="3">C3H1-type domain-containing protein</fullName>
    </recommendedName>
</protein>
<feature type="compositionally biased region" description="Polar residues" evidence="2">
    <location>
        <begin position="40"/>
        <end position="77"/>
    </location>
</feature>
<feature type="region of interest" description="Disordered" evidence="2">
    <location>
        <begin position="434"/>
        <end position="466"/>
    </location>
</feature>
<organism evidence="4 5">
    <name type="scientific">Colletotrichum costaricense</name>
    <dbReference type="NCBI Taxonomy" id="1209916"/>
    <lineage>
        <taxon>Eukaryota</taxon>
        <taxon>Fungi</taxon>
        <taxon>Dikarya</taxon>
        <taxon>Ascomycota</taxon>
        <taxon>Pezizomycotina</taxon>
        <taxon>Sordariomycetes</taxon>
        <taxon>Hypocreomycetidae</taxon>
        <taxon>Glomerellales</taxon>
        <taxon>Glomerellaceae</taxon>
        <taxon>Colletotrichum</taxon>
        <taxon>Colletotrichum acutatum species complex</taxon>
    </lineage>
</organism>
<dbReference type="GeneID" id="85337551"/>
<feature type="compositionally biased region" description="Low complexity" evidence="2">
    <location>
        <begin position="333"/>
        <end position="347"/>
    </location>
</feature>